<accession>A0A4Z2H8E3</accession>
<name>A0A4Z2H8E3_9TELE</name>
<gene>
    <name evidence="1" type="ORF">EYF80_028012</name>
</gene>
<evidence type="ECO:0000313" key="1">
    <source>
        <dbReference type="EMBL" id="TNN61790.1"/>
    </source>
</evidence>
<protein>
    <submittedName>
        <fullName evidence="1">Uncharacterized protein</fullName>
    </submittedName>
</protein>
<dbReference type="EMBL" id="SRLO01000308">
    <property type="protein sequence ID" value="TNN61790.1"/>
    <property type="molecule type" value="Genomic_DNA"/>
</dbReference>
<evidence type="ECO:0000313" key="2">
    <source>
        <dbReference type="Proteomes" id="UP000314294"/>
    </source>
</evidence>
<dbReference type="AlphaFoldDB" id="A0A4Z2H8E3"/>
<comment type="caution">
    <text evidence="1">The sequence shown here is derived from an EMBL/GenBank/DDBJ whole genome shotgun (WGS) entry which is preliminary data.</text>
</comment>
<proteinExistence type="predicted"/>
<dbReference type="Proteomes" id="UP000314294">
    <property type="component" value="Unassembled WGS sequence"/>
</dbReference>
<organism evidence="1 2">
    <name type="scientific">Liparis tanakae</name>
    <name type="common">Tanaka's snailfish</name>
    <dbReference type="NCBI Taxonomy" id="230148"/>
    <lineage>
        <taxon>Eukaryota</taxon>
        <taxon>Metazoa</taxon>
        <taxon>Chordata</taxon>
        <taxon>Craniata</taxon>
        <taxon>Vertebrata</taxon>
        <taxon>Euteleostomi</taxon>
        <taxon>Actinopterygii</taxon>
        <taxon>Neopterygii</taxon>
        <taxon>Teleostei</taxon>
        <taxon>Neoteleostei</taxon>
        <taxon>Acanthomorphata</taxon>
        <taxon>Eupercaria</taxon>
        <taxon>Perciformes</taxon>
        <taxon>Cottioidei</taxon>
        <taxon>Cottales</taxon>
        <taxon>Liparidae</taxon>
        <taxon>Liparis</taxon>
    </lineage>
</organism>
<reference evidence="1 2" key="1">
    <citation type="submission" date="2019-03" db="EMBL/GenBank/DDBJ databases">
        <title>First draft genome of Liparis tanakae, snailfish: a comprehensive survey of snailfish specific genes.</title>
        <authorList>
            <person name="Kim W."/>
            <person name="Song I."/>
            <person name="Jeong J.-H."/>
            <person name="Kim D."/>
            <person name="Kim S."/>
            <person name="Ryu S."/>
            <person name="Song J.Y."/>
            <person name="Lee S.K."/>
        </authorList>
    </citation>
    <scope>NUCLEOTIDE SEQUENCE [LARGE SCALE GENOMIC DNA]</scope>
    <source>
        <tissue evidence="1">Muscle</tissue>
    </source>
</reference>
<sequence>MAAIRHQCVNNVHFVYHGVNAADKVSSSIFCSESLSSQHERHFETIPEPQSAPLFQTAASCRRFFAT</sequence>
<keyword evidence="2" id="KW-1185">Reference proteome</keyword>